<keyword evidence="2" id="KW-1185">Reference proteome</keyword>
<accession>A0ACC6UWQ9</accession>
<evidence type="ECO:0000313" key="1">
    <source>
        <dbReference type="EMBL" id="MEY9815932.1"/>
    </source>
</evidence>
<sequence>MAGTPAGRLRDTMRVPHASTARTWSDPQPQRVHTVLPAAVTCRETTWNGSAWSGHPQ</sequence>
<organism evidence="1 2">
    <name type="scientific">Streptomyces albogriseolus</name>
    <dbReference type="NCBI Taxonomy" id="1887"/>
    <lineage>
        <taxon>Bacteria</taxon>
        <taxon>Bacillati</taxon>
        <taxon>Actinomycetota</taxon>
        <taxon>Actinomycetes</taxon>
        <taxon>Kitasatosporales</taxon>
        <taxon>Streptomycetaceae</taxon>
        <taxon>Streptomyces</taxon>
        <taxon>Streptomyces albogriseolus group</taxon>
    </lineage>
</organism>
<dbReference type="Proteomes" id="UP001565447">
    <property type="component" value="Unassembled WGS sequence"/>
</dbReference>
<name>A0ACC6UWQ9_STRAO</name>
<comment type="caution">
    <text evidence="1">The sequence shown here is derived from an EMBL/GenBank/DDBJ whole genome shotgun (WGS) entry which is preliminary data.</text>
</comment>
<proteinExistence type="predicted"/>
<dbReference type="EMBL" id="JBGCBD010000002">
    <property type="protein sequence ID" value="MEY9815932.1"/>
    <property type="molecule type" value="Genomic_DNA"/>
</dbReference>
<reference evidence="1" key="1">
    <citation type="submission" date="2024-07" db="EMBL/GenBank/DDBJ databases">
        <title>Genome sequencing of plant associated microbes to promote plant fitness in Sorghum bicolor and Oryza sativa.</title>
        <authorList>
            <person name="Coleman-Derr D."/>
        </authorList>
    </citation>
    <scope>NUCLEOTIDE SEQUENCE</scope>
    <source>
        <strain evidence="1">SAI-173</strain>
    </source>
</reference>
<gene>
    <name evidence="1" type="ORF">RKD21_006189</name>
</gene>
<evidence type="ECO:0000313" key="2">
    <source>
        <dbReference type="Proteomes" id="UP001565447"/>
    </source>
</evidence>
<protein>
    <submittedName>
        <fullName evidence="1">Uncharacterized protein</fullName>
    </submittedName>
</protein>